<evidence type="ECO:0000313" key="2">
    <source>
        <dbReference type="EMBL" id="CAH2248746.1"/>
    </source>
</evidence>
<evidence type="ECO:0000256" key="1">
    <source>
        <dbReference type="SAM" id="MobiDB-lite"/>
    </source>
</evidence>
<organism evidence="2 3">
    <name type="scientific">Pelobates cultripes</name>
    <name type="common">Western spadefoot toad</name>
    <dbReference type="NCBI Taxonomy" id="61616"/>
    <lineage>
        <taxon>Eukaryota</taxon>
        <taxon>Metazoa</taxon>
        <taxon>Chordata</taxon>
        <taxon>Craniata</taxon>
        <taxon>Vertebrata</taxon>
        <taxon>Euteleostomi</taxon>
        <taxon>Amphibia</taxon>
        <taxon>Batrachia</taxon>
        <taxon>Anura</taxon>
        <taxon>Pelobatoidea</taxon>
        <taxon>Pelobatidae</taxon>
        <taxon>Pelobates</taxon>
    </lineage>
</organism>
<sequence>MRNDLCKGNTASPQAKDLETKTGTVRTDQLREESQSESDREEAEQIEQLEISLVEHAVDNTGTLLDLGAKPKTPVDPTMTYPTGRLNPPPPLYPPLYVEPQVRATASSFVPTPTSKQDL</sequence>
<feature type="region of interest" description="Disordered" evidence="1">
    <location>
        <begin position="1"/>
        <end position="44"/>
    </location>
</feature>
<proteinExistence type="predicted"/>
<feature type="compositionally biased region" description="Basic and acidic residues" evidence="1">
    <location>
        <begin position="28"/>
        <end position="38"/>
    </location>
</feature>
<accession>A0AAD1VUG9</accession>
<gene>
    <name evidence="2" type="ORF">PECUL_23A028698</name>
</gene>
<keyword evidence="3" id="KW-1185">Reference proteome</keyword>
<name>A0AAD1VUG9_PELCU</name>
<feature type="region of interest" description="Disordered" evidence="1">
    <location>
        <begin position="64"/>
        <end position="95"/>
    </location>
</feature>
<evidence type="ECO:0000313" key="3">
    <source>
        <dbReference type="Proteomes" id="UP001295444"/>
    </source>
</evidence>
<dbReference type="Proteomes" id="UP001295444">
    <property type="component" value="Chromosome 02"/>
</dbReference>
<reference evidence="2" key="1">
    <citation type="submission" date="2022-03" db="EMBL/GenBank/DDBJ databases">
        <authorList>
            <person name="Alioto T."/>
            <person name="Alioto T."/>
            <person name="Gomez Garrido J."/>
        </authorList>
    </citation>
    <scope>NUCLEOTIDE SEQUENCE</scope>
</reference>
<dbReference type="EMBL" id="OW240913">
    <property type="protein sequence ID" value="CAH2248746.1"/>
    <property type="molecule type" value="Genomic_DNA"/>
</dbReference>
<protein>
    <submittedName>
        <fullName evidence="2">Uncharacterized protein</fullName>
    </submittedName>
</protein>
<dbReference type="AlphaFoldDB" id="A0AAD1VUG9"/>